<comment type="caution">
    <text evidence="2">The sequence shown here is derived from an EMBL/GenBank/DDBJ whole genome shotgun (WGS) entry which is preliminary data.</text>
</comment>
<accession>D4YQL8</accession>
<dbReference type="Proteomes" id="UP000005714">
    <property type="component" value="Unassembled WGS sequence"/>
</dbReference>
<feature type="region of interest" description="Disordered" evidence="1">
    <location>
        <begin position="1"/>
        <end position="26"/>
    </location>
</feature>
<proteinExistence type="predicted"/>
<sequence length="41" mass="4385">MPGAGAVAGVGAETLNPNYTDRPDTTPIDRSVSFKYLYSDH</sequence>
<protein>
    <submittedName>
        <fullName evidence="2">Uncharacterized protein</fullName>
    </submittedName>
</protein>
<dbReference type="AlphaFoldDB" id="D4YQL8"/>
<keyword evidence="3" id="KW-1185">Reference proteome</keyword>
<gene>
    <name evidence="2" type="ORF">HMPREF0183_2228</name>
</gene>
<evidence type="ECO:0000313" key="2">
    <source>
        <dbReference type="EMBL" id="EFG46506.1"/>
    </source>
</evidence>
<name>D4YQL8_9MICO</name>
<evidence type="ECO:0000313" key="3">
    <source>
        <dbReference type="Proteomes" id="UP000005714"/>
    </source>
</evidence>
<evidence type="ECO:0000256" key="1">
    <source>
        <dbReference type="SAM" id="MobiDB-lite"/>
    </source>
</evidence>
<reference evidence="2 3" key="1">
    <citation type="submission" date="2010-04" db="EMBL/GenBank/DDBJ databases">
        <authorList>
            <person name="Qin X."/>
            <person name="Bachman B."/>
            <person name="Battles P."/>
            <person name="Bell A."/>
            <person name="Bess C."/>
            <person name="Bickham C."/>
            <person name="Chaboub L."/>
            <person name="Chen D."/>
            <person name="Coyle M."/>
            <person name="Deiros D.R."/>
            <person name="Dinh H."/>
            <person name="Forbes L."/>
            <person name="Fowler G."/>
            <person name="Francisco L."/>
            <person name="Fu Q."/>
            <person name="Gubbala S."/>
            <person name="Hale W."/>
            <person name="Han Y."/>
            <person name="Hemphill L."/>
            <person name="Highlander S.K."/>
            <person name="Hirani K."/>
            <person name="Hogues M."/>
            <person name="Jackson L."/>
            <person name="Jakkamsetti A."/>
            <person name="Javaid M."/>
            <person name="Jiang H."/>
            <person name="Korchina V."/>
            <person name="Kovar C."/>
            <person name="Lara F."/>
            <person name="Lee S."/>
            <person name="Mata R."/>
            <person name="Mathew T."/>
            <person name="Moen C."/>
            <person name="Morales K."/>
            <person name="Munidasa M."/>
            <person name="Nazareth L."/>
            <person name="Ngo R."/>
            <person name="Nguyen L."/>
            <person name="Okwuonu G."/>
            <person name="Ongeri F."/>
            <person name="Patil S."/>
            <person name="Petrosino J."/>
            <person name="Pham C."/>
            <person name="Pham P."/>
            <person name="Pu L.-L."/>
            <person name="Puazo M."/>
            <person name="Raj R."/>
            <person name="Reid J."/>
            <person name="Rouhana J."/>
            <person name="Saada N."/>
            <person name="Shang Y."/>
            <person name="Simmons D."/>
            <person name="Thornton R."/>
            <person name="Warren J."/>
            <person name="Weissenberger G."/>
            <person name="Zhang J."/>
            <person name="Zhang L."/>
            <person name="Zhou C."/>
            <person name="Zhu D."/>
            <person name="Muzny D."/>
            <person name="Worley K."/>
            <person name="Gibbs R."/>
        </authorList>
    </citation>
    <scope>NUCLEOTIDE SEQUENCE [LARGE SCALE GENOMIC DNA]</scope>
    <source>
        <strain evidence="2 3">ATCC 49030</strain>
    </source>
</reference>
<organism evidence="2 3">
    <name type="scientific">Brevibacterium mcbrellneri ATCC 49030</name>
    <dbReference type="NCBI Taxonomy" id="585530"/>
    <lineage>
        <taxon>Bacteria</taxon>
        <taxon>Bacillati</taxon>
        <taxon>Actinomycetota</taxon>
        <taxon>Actinomycetes</taxon>
        <taxon>Micrococcales</taxon>
        <taxon>Brevibacteriaceae</taxon>
        <taxon>Brevibacterium</taxon>
    </lineage>
</organism>
<feature type="compositionally biased region" description="Low complexity" evidence="1">
    <location>
        <begin position="1"/>
        <end position="12"/>
    </location>
</feature>
<dbReference type="EMBL" id="ADNU01000074">
    <property type="protein sequence ID" value="EFG46506.1"/>
    <property type="molecule type" value="Genomic_DNA"/>
</dbReference>
<dbReference type="STRING" id="585530.HMPREF0183_2228"/>